<proteinExistence type="predicted"/>
<protein>
    <submittedName>
        <fullName evidence="1">Uncharacterized protein</fullName>
    </submittedName>
</protein>
<gene>
    <name evidence="1" type="ORF">GcC1_187046</name>
</gene>
<reference evidence="1 2" key="1">
    <citation type="journal article" date="2018" name="BMC Genomics">
        <title>Comparative genome analyses reveal sequence features reflecting distinct modes of host-adaptation between dicot and monocot powdery mildew.</title>
        <authorList>
            <person name="Wu Y."/>
            <person name="Ma X."/>
            <person name="Pan Z."/>
            <person name="Kale S.D."/>
            <person name="Song Y."/>
            <person name="King H."/>
            <person name="Zhang Q."/>
            <person name="Presley C."/>
            <person name="Deng X."/>
            <person name="Wei C.I."/>
            <person name="Xiao S."/>
        </authorList>
    </citation>
    <scope>NUCLEOTIDE SEQUENCE [LARGE SCALE GENOMIC DNA]</scope>
    <source>
        <strain evidence="1">UCSC1</strain>
    </source>
</reference>
<sequence length="78" mass="9172">MYKGYEDSLDITLEVFYEHFNENFIGTAQLSNAVTIILDGDALEYYYTKIAPLRKTDFKTVIDCQEFKYRQARTQAKD</sequence>
<name>A0A420HK13_9PEZI</name>
<evidence type="ECO:0000313" key="1">
    <source>
        <dbReference type="EMBL" id="RKF57754.1"/>
    </source>
</evidence>
<comment type="caution">
    <text evidence="1">The sequence shown here is derived from an EMBL/GenBank/DDBJ whole genome shotgun (WGS) entry which is preliminary data.</text>
</comment>
<dbReference type="EMBL" id="MCBR01018745">
    <property type="protein sequence ID" value="RKF57754.1"/>
    <property type="molecule type" value="Genomic_DNA"/>
</dbReference>
<evidence type="ECO:0000313" key="2">
    <source>
        <dbReference type="Proteomes" id="UP000285405"/>
    </source>
</evidence>
<dbReference type="Proteomes" id="UP000285405">
    <property type="component" value="Unassembled WGS sequence"/>
</dbReference>
<dbReference type="AlphaFoldDB" id="A0A420HK13"/>
<organism evidence="1 2">
    <name type="scientific">Golovinomyces cichoracearum</name>
    <dbReference type="NCBI Taxonomy" id="62708"/>
    <lineage>
        <taxon>Eukaryota</taxon>
        <taxon>Fungi</taxon>
        <taxon>Dikarya</taxon>
        <taxon>Ascomycota</taxon>
        <taxon>Pezizomycotina</taxon>
        <taxon>Leotiomycetes</taxon>
        <taxon>Erysiphales</taxon>
        <taxon>Erysiphaceae</taxon>
        <taxon>Golovinomyces</taxon>
    </lineage>
</organism>
<accession>A0A420HK13</accession>